<organism evidence="1">
    <name type="scientific">Ignisphaera aggregans</name>
    <dbReference type="NCBI Taxonomy" id="334771"/>
    <lineage>
        <taxon>Archaea</taxon>
        <taxon>Thermoproteota</taxon>
        <taxon>Thermoprotei</taxon>
        <taxon>Desulfurococcales</taxon>
        <taxon>Desulfurococcaceae</taxon>
        <taxon>Ignisphaera</taxon>
    </lineage>
</organism>
<gene>
    <name evidence="1" type="ORF">ENU31_02365</name>
</gene>
<comment type="caution">
    <text evidence="1">The sequence shown here is derived from an EMBL/GenBank/DDBJ whole genome shotgun (WGS) entry which is preliminary data.</text>
</comment>
<proteinExistence type="predicted"/>
<reference evidence="1" key="1">
    <citation type="journal article" date="2020" name="mSystems">
        <title>Genome- and Community-Level Interaction Insights into Carbon Utilization and Element Cycling Functions of Hydrothermarchaeota in Hydrothermal Sediment.</title>
        <authorList>
            <person name="Zhou Z."/>
            <person name="Liu Y."/>
            <person name="Xu W."/>
            <person name="Pan J."/>
            <person name="Luo Z.H."/>
            <person name="Li M."/>
        </authorList>
    </citation>
    <scope>NUCLEOTIDE SEQUENCE [LARGE SCALE GENOMIC DNA]</scope>
    <source>
        <strain evidence="1">SpSt-658</strain>
    </source>
</reference>
<dbReference type="InterPro" id="IPR038664">
    <property type="entry name" value="Gar1/Naf1_Cbf5-bd_sf"/>
</dbReference>
<dbReference type="EMBL" id="DTCA01000075">
    <property type="protein sequence ID" value="HGM07241.1"/>
    <property type="molecule type" value="Genomic_DNA"/>
</dbReference>
<accession>A0A7C4D0L2</accession>
<dbReference type="Gene3D" id="2.40.10.230">
    <property type="entry name" value="Probable tRNA pseudouridine synthase domain"/>
    <property type="match status" value="1"/>
</dbReference>
<dbReference type="InterPro" id="IPR009000">
    <property type="entry name" value="Transl_B-barrel_sf"/>
</dbReference>
<dbReference type="AlphaFoldDB" id="A0A7C4D0L2"/>
<sequence>MRTFSSLGPVEIVTKSKLILVKLDSSRNIPEIGSIVTDANGNYIGKIMDIIGPIDRAYAVIKPRSYAMLSSIKTSTVLFYRPRIQQKYCTSRGKRK</sequence>
<evidence type="ECO:0008006" key="2">
    <source>
        <dbReference type="Google" id="ProtNLM"/>
    </source>
</evidence>
<dbReference type="SUPFAM" id="SSF50447">
    <property type="entry name" value="Translation proteins"/>
    <property type="match status" value="1"/>
</dbReference>
<dbReference type="Pfam" id="PF04410">
    <property type="entry name" value="Gar1"/>
    <property type="match status" value="1"/>
</dbReference>
<protein>
    <recommendedName>
        <fullName evidence="2">H/ACA RNA-protein complex protein Gar1</fullName>
    </recommendedName>
</protein>
<name>A0A7C4D0L2_9CREN</name>
<dbReference type="GO" id="GO:0001522">
    <property type="term" value="P:pseudouridine synthesis"/>
    <property type="evidence" value="ECO:0007669"/>
    <property type="project" value="InterPro"/>
</dbReference>
<dbReference type="GO" id="GO:0042254">
    <property type="term" value="P:ribosome biogenesis"/>
    <property type="evidence" value="ECO:0007669"/>
    <property type="project" value="InterPro"/>
</dbReference>
<evidence type="ECO:0000313" key="1">
    <source>
        <dbReference type="EMBL" id="HGM07241.1"/>
    </source>
</evidence>
<dbReference type="InterPro" id="IPR007504">
    <property type="entry name" value="H/ACA_rnp_Gar1/Naf1"/>
</dbReference>